<keyword evidence="1" id="KW-0732">Signal</keyword>
<proteinExistence type="predicted"/>
<feature type="signal peptide" evidence="1">
    <location>
        <begin position="1"/>
        <end position="20"/>
    </location>
</feature>
<reference evidence="3" key="1">
    <citation type="journal article" date="2010" name="Genome Biol.">
        <title>Genome sequence of the necrotrophic plant pathogen Pythium ultimum reveals original pathogenicity mechanisms and effector repertoire.</title>
        <authorList>
            <person name="Levesque C.A."/>
            <person name="Brouwer H."/>
            <person name="Cano L."/>
            <person name="Hamilton J.P."/>
            <person name="Holt C."/>
            <person name="Huitema E."/>
            <person name="Raffaele S."/>
            <person name="Robideau G.P."/>
            <person name="Thines M."/>
            <person name="Win J."/>
            <person name="Zerillo M.M."/>
            <person name="Beakes G.W."/>
            <person name="Boore J.L."/>
            <person name="Busam D."/>
            <person name="Dumas B."/>
            <person name="Ferriera S."/>
            <person name="Fuerstenberg S.I."/>
            <person name="Gachon C.M."/>
            <person name="Gaulin E."/>
            <person name="Govers F."/>
            <person name="Grenville-Briggs L."/>
            <person name="Horner N."/>
            <person name="Hostetler J."/>
            <person name="Jiang R.H."/>
            <person name="Johnson J."/>
            <person name="Krajaejun T."/>
            <person name="Lin H."/>
            <person name="Meijer H.J."/>
            <person name="Moore B."/>
            <person name="Morris P."/>
            <person name="Phuntmart V."/>
            <person name="Puiu D."/>
            <person name="Shetty J."/>
            <person name="Stajich J.E."/>
            <person name="Tripathy S."/>
            <person name="Wawra S."/>
            <person name="van West P."/>
            <person name="Whitty B.R."/>
            <person name="Coutinho P.M."/>
            <person name="Henrissat B."/>
            <person name="Martin F."/>
            <person name="Thomas P.D."/>
            <person name="Tyler B.M."/>
            <person name="De Vries R.P."/>
            <person name="Kamoun S."/>
            <person name="Yandell M."/>
            <person name="Tisserat N."/>
            <person name="Buell C.R."/>
        </authorList>
    </citation>
    <scope>NUCLEOTIDE SEQUENCE</scope>
    <source>
        <strain evidence="3">DAOM:BR144</strain>
    </source>
</reference>
<dbReference type="AlphaFoldDB" id="K3WSX1"/>
<dbReference type="Proteomes" id="UP000019132">
    <property type="component" value="Unassembled WGS sequence"/>
</dbReference>
<dbReference type="HOGENOM" id="CLU_1024798_0_0_1"/>
<evidence type="ECO:0000313" key="3">
    <source>
        <dbReference type="Proteomes" id="UP000019132"/>
    </source>
</evidence>
<dbReference type="InParanoid" id="K3WSX1"/>
<name>K3WSX1_GLOUD</name>
<keyword evidence="3" id="KW-1185">Reference proteome</keyword>
<organism evidence="2 3">
    <name type="scientific">Globisporangium ultimum (strain ATCC 200006 / CBS 805.95 / DAOM BR144)</name>
    <name type="common">Pythium ultimum</name>
    <dbReference type="NCBI Taxonomy" id="431595"/>
    <lineage>
        <taxon>Eukaryota</taxon>
        <taxon>Sar</taxon>
        <taxon>Stramenopiles</taxon>
        <taxon>Oomycota</taxon>
        <taxon>Peronosporomycetes</taxon>
        <taxon>Pythiales</taxon>
        <taxon>Pythiaceae</taxon>
        <taxon>Globisporangium</taxon>
    </lineage>
</organism>
<evidence type="ECO:0000313" key="2">
    <source>
        <dbReference type="EnsemblProtists" id="PYU1_T008065"/>
    </source>
</evidence>
<dbReference type="VEuPathDB" id="FungiDB:PYU1_G008049"/>
<dbReference type="EnsemblProtists" id="PYU1_T008065">
    <property type="protein sequence ID" value="PYU1_T008065"/>
    <property type="gene ID" value="PYU1_G008049"/>
</dbReference>
<evidence type="ECO:0000256" key="1">
    <source>
        <dbReference type="SAM" id="SignalP"/>
    </source>
</evidence>
<dbReference type="EMBL" id="GL376617">
    <property type="status" value="NOT_ANNOTATED_CDS"/>
    <property type="molecule type" value="Genomic_DNA"/>
</dbReference>
<reference evidence="2" key="3">
    <citation type="submission" date="2015-02" db="UniProtKB">
        <authorList>
            <consortium name="EnsemblProtists"/>
        </authorList>
    </citation>
    <scope>IDENTIFICATION</scope>
    <source>
        <strain evidence="2">DAOM BR144</strain>
    </source>
</reference>
<feature type="chain" id="PRO_5003871427" evidence="1">
    <location>
        <begin position="21"/>
        <end position="272"/>
    </location>
</feature>
<accession>K3WSX1</accession>
<dbReference type="eggNOG" id="ENOG502T3CV">
    <property type="taxonomic scope" value="Eukaryota"/>
</dbReference>
<reference evidence="3" key="2">
    <citation type="submission" date="2010-04" db="EMBL/GenBank/DDBJ databases">
        <authorList>
            <person name="Buell R."/>
            <person name="Hamilton J."/>
            <person name="Hostetler J."/>
        </authorList>
    </citation>
    <scope>NUCLEOTIDE SEQUENCE [LARGE SCALE GENOMIC DNA]</scope>
    <source>
        <strain evidence="3">DAOM:BR144</strain>
    </source>
</reference>
<protein>
    <submittedName>
        <fullName evidence="2">Uncharacterized protein</fullName>
    </submittedName>
</protein>
<sequence length="272" mass="29730">MKLAFSVLAAAFTLTSTATSSPSDNASEIQASSALPITNFNFSSYCNGTAFDSMHSSPSSTWCFNSKQEWVGVTDWFLTGQAVLDQFPGLNNEPNVCRVLFNSDPYPIFEWNDEYQLFTAKSKSRGGTATWTDSWVKLSNTIDAEFIKFALVGPSCIKNVMIACNNGATGGLGDVAVSLGNGYWEHLFGTLNIPFVKYGPESSGVRPLSMNDYSLHVSPWAMSGDWDMFWGSANLVVEPFGDTMINVPKENRCTSTSTLQKGPYPACQFINQ</sequence>